<name>A0A8H2VPX5_9HELO</name>
<comment type="caution">
    <text evidence="3">The sequence shown here is derived from an EMBL/GenBank/DDBJ whole genome shotgun (WGS) entry which is preliminary data.</text>
</comment>
<dbReference type="PANTHER" id="PTHR35910:SF6">
    <property type="entry name" value="2EXR DOMAIN-CONTAINING PROTEIN"/>
    <property type="match status" value="1"/>
</dbReference>
<sequence length="347" mass="40217">MGLALTAEMDTLSQKFSGLWRDTKSVFKTKHIEKSQPGPAFIAEWDYQVESSSSLGSFSHPPPSPALSFEQLSKDSDHGTRDKRFGIAPTTFTCFGKLPMELRILIWGMACEQRRNVSIELNPSYKQGDLAPDQRRNGYICTSNTPHPSVFYACKASREEAFKHYSLLFREKLFSPRFSIEIQPRIWCNLKADTLCLKSFGWNDRVYEDFFKNLPAKDMISSLAFNIQPLINCNSGRFVPAEVDWYNMFRIVNAYGARGLELREIILYYDVEENRTHQPVVSEFVELDWSVMDSNSRKTKELQRVQGDLLRDLSSWPVHRELLLDSRAIYLREIQSRFKLMDLKVSY</sequence>
<dbReference type="Pfam" id="PF20150">
    <property type="entry name" value="2EXR"/>
    <property type="match status" value="1"/>
</dbReference>
<protein>
    <submittedName>
        <fullName evidence="3">E52af8c4-b0a7-4ea3-8be9-257d2d09ee86</fullName>
    </submittedName>
</protein>
<organism evidence="3 4">
    <name type="scientific">Sclerotinia trifoliorum</name>
    <dbReference type="NCBI Taxonomy" id="28548"/>
    <lineage>
        <taxon>Eukaryota</taxon>
        <taxon>Fungi</taxon>
        <taxon>Dikarya</taxon>
        <taxon>Ascomycota</taxon>
        <taxon>Pezizomycotina</taxon>
        <taxon>Leotiomycetes</taxon>
        <taxon>Helotiales</taxon>
        <taxon>Sclerotiniaceae</taxon>
        <taxon>Sclerotinia</taxon>
    </lineage>
</organism>
<reference evidence="3" key="1">
    <citation type="submission" date="2020-10" db="EMBL/GenBank/DDBJ databases">
        <authorList>
            <person name="Kusch S."/>
        </authorList>
    </citation>
    <scope>NUCLEOTIDE SEQUENCE</scope>
    <source>
        <strain evidence="3">SwB9</strain>
    </source>
</reference>
<feature type="compositionally biased region" description="Basic and acidic residues" evidence="1">
    <location>
        <begin position="72"/>
        <end position="81"/>
    </location>
</feature>
<dbReference type="InterPro" id="IPR045518">
    <property type="entry name" value="2EXR"/>
</dbReference>
<keyword evidence="4" id="KW-1185">Reference proteome</keyword>
<dbReference type="AlphaFoldDB" id="A0A8H2VPX5"/>
<feature type="domain" description="2EXR" evidence="2">
    <location>
        <begin position="92"/>
        <end position="195"/>
    </location>
</feature>
<evidence type="ECO:0000259" key="2">
    <source>
        <dbReference type="Pfam" id="PF20150"/>
    </source>
</evidence>
<feature type="region of interest" description="Disordered" evidence="1">
    <location>
        <begin position="54"/>
        <end position="81"/>
    </location>
</feature>
<dbReference type="PANTHER" id="PTHR35910">
    <property type="entry name" value="2EXR DOMAIN-CONTAINING PROTEIN"/>
    <property type="match status" value="1"/>
</dbReference>
<dbReference type="OrthoDB" id="3561020at2759"/>
<accession>A0A8H2VPX5</accession>
<evidence type="ECO:0000313" key="4">
    <source>
        <dbReference type="Proteomes" id="UP000624404"/>
    </source>
</evidence>
<evidence type="ECO:0000313" key="3">
    <source>
        <dbReference type="EMBL" id="CAD6442176.1"/>
    </source>
</evidence>
<gene>
    <name evidence="3" type="ORF">SCLTRI_LOCUS1969</name>
</gene>
<proteinExistence type="predicted"/>
<evidence type="ECO:0000256" key="1">
    <source>
        <dbReference type="SAM" id="MobiDB-lite"/>
    </source>
</evidence>
<dbReference type="Proteomes" id="UP000624404">
    <property type="component" value="Unassembled WGS sequence"/>
</dbReference>
<dbReference type="EMBL" id="CAJHIA010000007">
    <property type="protein sequence ID" value="CAD6442176.1"/>
    <property type="molecule type" value="Genomic_DNA"/>
</dbReference>